<reference evidence="2 3" key="1">
    <citation type="submission" date="2021-03" db="EMBL/GenBank/DDBJ databases">
        <title>Sequencing the genomes of 1000 actinobacteria strains.</title>
        <authorList>
            <person name="Klenk H.-P."/>
        </authorList>
    </citation>
    <scope>NUCLEOTIDE SEQUENCE [LARGE SCALE GENOMIC DNA]</scope>
    <source>
        <strain evidence="2 3">DSM 46670</strain>
    </source>
</reference>
<evidence type="ECO:0000313" key="2">
    <source>
        <dbReference type="EMBL" id="MBP2320382.1"/>
    </source>
</evidence>
<keyword evidence="1" id="KW-0732">Signal</keyword>
<evidence type="ECO:0000313" key="3">
    <source>
        <dbReference type="Proteomes" id="UP001519332"/>
    </source>
</evidence>
<name>A0ABS4T7H9_9PSEU</name>
<dbReference type="EMBL" id="JAGINW010000001">
    <property type="protein sequence ID" value="MBP2320382.1"/>
    <property type="molecule type" value="Genomic_DNA"/>
</dbReference>
<organism evidence="2 3">
    <name type="scientific">Kibdelosporangium banguiense</name>
    <dbReference type="NCBI Taxonomy" id="1365924"/>
    <lineage>
        <taxon>Bacteria</taxon>
        <taxon>Bacillati</taxon>
        <taxon>Actinomycetota</taxon>
        <taxon>Actinomycetes</taxon>
        <taxon>Pseudonocardiales</taxon>
        <taxon>Pseudonocardiaceae</taxon>
        <taxon>Kibdelosporangium</taxon>
    </lineage>
</organism>
<feature type="chain" id="PRO_5046189041" evidence="1">
    <location>
        <begin position="29"/>
        <end position="297"/>
    </location>
</feature>
<sequence length="297" mass="31805">MSLFTKRITAVVTAGALLTAGMAQPAVAREQAGNVIEVVGTSAGFTMRDSNSAGQVTFTVSSSHPQGGLFALWTLRPTATLDDALPYAKMGLSDTRSESIAGGRGLQQRVEVLGGAAVLPGQPVSFTAQLRPGTYYLVNYQDFREGGVPQAAARLHTLTITNRYSPAPPPLAHATAVFTLANGKAAYWMPTQLRRGQPLRMINATPQLSEAVFMPVRPGTTQEQMRQFFAAADKEEWDVDVPFTGGPVGLPALSPNHTTIIQTALQPGLYALVTWYPDFRTGRMLAAEGKFELVTIV</sequence>
<protein>
    <submittedName>
        <fullName evidence="2">Uncharacterized protein</fullName>
    </submittedName>
</protein>
<proteinExistence type="predicted"/>
<dbReference type="RefSeq" id="WP_209634430.1">
    <property type="nucleotide sequence ID" value="NZ_JAGINW010000001.1"/>
</dbReference>
<comment type="caution">
    <text evidence="2">The sequence shown here is derived from an EMBL/GenBank/DDBJ whole genome shotgun (WGS) entry which is preliminary data.</text>
</comment>
<evidence type="ECO:0000256" key="1">
    <source>
        <dbReference type="SAM" id="SignalP"/>
    </source>
</evidence>
<keyword evidence="3" id="KW-1185">Reference proteome</keyword>
<dbReference type="Proteomes" id="UP001519332">
    <property type="component" value="Unassembled WGS sequence"/>
</dbReference>
<gene>
    <name evidence="2" type="ORF">JOF56_000767</name>
</gene>
<feature type="signal peptide" evidence="1">
    <location>
        <begin position="1"/>
        <end position="28"/>
    </location>
</feature>
<accession>A0ABS4T7H9</accession>